<gene>
    <name evidence="8" type="ORF">HPULCUR_009507</name>
</gene>
<sequence>MNKIHWSSEYLHDCPVTQQQQQYMPKMELEQQNGLMYPVSPFYASTIVSSPSASPLSSSGVIYGEPFITSPSYSMHGHHQPGSPDSLMSGLSAPLYPQHHQMPPQLVQSSSSSTIHSTSSMSSNTSAAATAYLNETIAKASALPESFYPEFLQYSKESFEQPTTHRINNKKRNRLEDDDKAKFSSSSSSSSEDDEEDDQRPSRKQKVEQQDSASNVTELRRQIHIQSEQKRRAQIKDGFEDLRTELPACLNKKMSKVTLLHRTVQHIQHLKSTQMTILAELERLVQENEQLRTFQQGVLQKQALENMYSIGNI</sequence>
<protein>
    <recommendedName>
        <fullName evidence="7">BHLH domain-containing protein</fullName>
    </recommendedName>
</protein>
<evidence type="ECO:0000256" key="3">
    <source>
        <dbReference type="ARBA" id="ARBA00023125"/>
    </source>
</evidence>
<feature type="domain" description="BHLH" evidence="7">
    <location>
        <begin position="219"/>
        <end position="270"/>
    </location>
</feature>
<evidence type="ECO:0000256" key="1">
    <source>
        <dbReference type="ARBA" id="ARBA00004123"/>
    </source>
</evidence>
<dbReference type="InterPro" id="IPR036638">
    <property type="entry name" value="HLH_DNA-bd_sf"/>
</dbReference>
<dbReference type="PANTHER" id="PTHR15741:SF27">
    <property type="entry name" value="TRANSCRIPTION FACTOR AP-4"/>
    <property type="match status" value="1"/>
</dbReference>
<evidence type="ECO:0000259" key="7">
    <source>
        <dbReference type="PROSITE" id="PS50888"/>
    </source>
</evidence>
<comment type="subcellular location">
    <subcellularLocation>
        <location evidence="1">Nucleus</location>
    </subcellularLocation>
</comment>
<dbReference type="Proteomes" id="UP001476247">
    <property type="component" value="Unassembled WGS sequence"/>
</dbReference>
<feature type="compositionally biased region" description="Low complexity" evidence="6">
    <location>
        <begin position="109"/>
        <end position="121"/>
    </location>
</feature>
<evidence type="ECO:0000256" key="6">
    <source>
        <dbReference type="SAM" id="MobiDB-lite"/>
    </source>
</evidence>
<dbReference type="Pfam" id="PF00010">
    <property type="entry name" value="HLH"/>
    <property type="match status" value="1"/>
</dbReference>
<dbReference type="InterPro" id="IPR011598">
    <property type="entry name" value="bHLH_dom"/>
</dbReference>
<evidence type="ECO:0000256" key="5">
    <source>
        <dbReference type="ARBA" id="ARBA00023242"/>
    </source>
</evidence>
<feature type="compositionally biased region" description="Basic and acidic residues" evidence="6">
    <location>
        <begin position="199"/>
        <end position="209"/>
    </location>
</feature>
<keyword evidence="4" id="KW-0804">Transcription</keyword>
<organism evidence="8 9">
    <name type="scientific">Helicostylum pulchrum</name>
    <dbReference type="NCBI Taxonomy" id="562976"/>
    <lineage>
        <taxon>Eukaryota</taxon>
        <taxon>Fungi</taxon>
        <taxon>Fungi incertae sedis</taxon>
        <taxon>Mucoromycota</taxon>
        <taxon>Mucoromycotina</taxon>
        <taxon>Mucoromycetes</taxon>
        <taxon>Mucorales</taxon>
        <taxon>Mucorineae</taxon>
        <taxon>Mucoraceae</taxon>
        <taxon>Helicostylum</taxon>
    </lineage>
</organism>
<proteinExistence type="predicted"/>
<feature type="region of interest" description="Disordered" evidence="6">
    <location>
        <begin position="98"/>
        <end position="121"/>
    </location>
</feature>
<dbReference type="SUPFAM" id="SSF47459">
    <property type="entry name" value="HLH, helix-loop-helix DNA-binding domain"/>
    <property type="match status" value="1"/>
</dbReference>
<dbReference type="CDD" id="cd11405">
    <property type="entry name" value="bHLHzip_MLXIP_like"/>
    <property type="match status" value="1"/>
</dbReference>
<dbReference type="EMBL" id="BAABUJ010000032">
    <property type="protein sequence ID" value="GAA5804021.1"/>
    <property type="molecule type" value="Genomic_DNA"/>
</dbReference>
<dbReference type="PROSITE" id="PS50888">
    <property type="entry name" value="BHLH"/>
    <property type="match status" value="1"/>
</dbReference>
<dbReference type="Gene3D" id="4.10.280.10">
    <property type="entry name" value="Helix-loop-helix DNA-binding domain"/>
    <property type="match status" value="1"/>
</dbReference>
<evidence type="ECO:0000256" key="4">
    <source>
        <dbReference type="ARBA" id="ARBA00023163"/>
    </source>
</evidence>
<keyword evidence="2" id="KW-0805">Transcription regulation</keyword>
<keyword evidence="3" id="KW-0238">DNA-binding</keyword>
<evidence type="ECO:0000256" key="2">
    <source>
        <dbReference type="ARBA" id="ARBA00023015"/>
    </source>
</evidence>
<dbReference type="InterPro" id="IPR052207">
    <property type="entry name" value="Max-like/E-box_TFs"/>
</dbReference>
<reference evidence="8 9" key="1">
    <citation type="submission" date="2024-04" db="EMBL/GenBank/DDBJ databases">
        <title>genome sequences of Mucor flavus KT1a and Helicostylum pulchrum KT1b strains isolation_sourced from the surface of a dry-aged beef.</title>
        <authorList>
            <person name="Toyotome T."/>
            <person name="Hosono M."/>
            <person name="Torimaru M."/>
            <person name="Fukuda K."/>
            <person name="Mikami N."/>
        </authorList>
    </citation>
    <scope>NUCLEOTIDE SEQUENCE [LARGE SCALE GENOMIC DNA]</scope>
    <source>
        <strain evidence="8 9">KT1b</strain>
    </source>
</reference>
<keyword evidence="5" id="KW-0539">Nucleus</keyword>
<evidence type="ECO:0000313" key="8">
    <source>
        <dbReference type="EMBL" id="GAA5804021.1"/>
    </source>
</evidence>
<accession>A0ABP9YAQ1</accession>
<comment type="caution">
    <text evidence="8">The sequence shown here is derived from an EMBL/GenBank/DDBJ whole genome shotgun (WGS) entry which is preliminary data.</text>
</comment>
<keyword evidence="9" id="KW-1185">Reference proteome</keyword>
<name>A0ABP9YAQ1_9FUNG</name>
<evidence type="ECO:0000313" key="9">
    <source>
        <dbReference type="Proteomes" id="UP001476247"/>
    </source>
</evidence>
<dbReference type="SMART" id="SM00353">
    <property type="entry name" value="HLH"/>
    <property type="match status" value="1"/>
</dbReference>
<dbReference type="PANTHER" id="PTHR15741">
    <property type="entry name" value="BASIC HELIX-LOOP-HELIX ZIP TRANSCRIPTION FACTOR"/>
    <property type="match status" value="1"/>
</dbReference>
<feature type="region of interest" description="Disordered" evidence="6">
    <location>
        <begin position="159"/>
        <end position="221"/>
    </location>
</feature>